<evidence type="ECO:0000256" key="1">
    <source>
        <dbReference type="SAM" id="Phobius"/>
    </source>
</evidence>
<proteinExistence type="predicted"/>
<comment type="caution">
    <text evidence="2">The sequence shown here is derived from an EMBL/GenBank/DDBJ whole genome shotgun (WGS) entry which is preliminary data.</text>
</comment>
<evidence type="ECO:0008006" key="4">
    <source>
        <dbReference type="Google" id="ProtNLM"/>
    </source>
</evidence>
<dbReference type="OrthoDB" id="1705903at2"/>
<accession>A0A3N9UB03</accession>
<organism evidence="2 3">
    <name type="scientific">Lysinibacillus composti</name>
    <dbReference type="NCBI Taxonomy" id="720633"/>
    <lineage>
        <taxon>Bacteria</taxon>
        <taxon>Bacillati</taxon>
        <taxon>Bacillota</taxon>
        <taxon>Bacilli</taxon>
        <taxon>Bacillales</taxon>
        <taxon>Bacillaceae</taxon>
        <taxon>Lysinibacillus</taxon>
    </lineage>
</organism>
<dbReference type="RefSeq" id="WP_124766165.1">
    <property type="nucleotide sequence ID" value="NZ_RRCT01000016.1"/>
</dbReference>
<feature type="transmembrane region" description="Helical" evidence="1">
    <location>
        <begin position="34"/>
        <end position="55"/>
    </location>
</feature>
<keyword evidence="3" id="KW-1185">Reference proteome</keyword>
<protein>
    <recommendedName>
        <fullName evidence="4">ABC transporter permease</fullName>
    </recommendedName>
</protein>
<evidence type="ECO:0000313" key="3">
    <source>
        <dbReference type="Proteomes" id="UP000274033"/>
    </source>
</evidence>
<dbReference type="EMBL" id="RRCT01000016">
    <property type="protein sequence ID" value="RQW73719.1"/>
    <property type="molecule type" value="Genomic_DNA"/>
</dbReference>
<keyword evidence="1" id="KW-0472">Membrane</keyword>
<gene>
    <name evidence="2" type="ORF">EBB45_15020</name>
</gene>
<keyword evidence="1" id="KW-1133">Transmembrane helix</keyword>
<name>A0A3N9UB03_9BACI</name>
<evidence type="ECO:0000313" key="2">
    <source>
        <dbReference type="EMBL" id="RQW73719.1"/>
    </source>
</evidence>
<sequence length="134" mass="14930">MNIIRARKNGHLNVKDVLGVTPIMYRMKGNAKSLTLITILTGLSVGITSLSYIGYYSSEESARQASPYDFILLNNQGLEFLDQLRLEGIESDQDSFRISEVTFNIKDLVEDSLKDSPLFSHGVTSLVIPISDFI</sequence>
<dbReference type="Proteomes" id="UP000274033">
    <property type="component" value="Unassembled WGS sequence"/>
</dbReference>
<keyword evidence="1" id="KW-0812">Transmembrane</keyword>
<reference evidence="2 3" key="1">
    <citation type="journal article" date="2013" name="J. Microbiol.">
        <title>Lysinibacillus chungkukjangi sp. nov., isolated from Chungkukjang, Korean fermented soybean food.</title>
        <authorList>
            <person name="Kim S.J."/>
            <person name="Jang Y.H."/>
            <person name="Hamada M."/>
            <person name="Ahn J.H."/>
            <person name="Weon H.Y."/>
            <person name="Suzuki K."/>
            <person name="Whang K.S."/>
            <person name="Kwon S.W."/>
        </authorList>
    </citation>
    <scope>NUCLEOTIDE SEQUENCE [LARGE SCALE GENOMIC DNA]</scope>
    <source>
        <strain evidence="2 3">MCCC 1A12701</strain>
    </source>
</reference>
<dbReference type="AlphaFoldDB" id="A0A3N9UB03"/>